<dbReference type="Proteomes" id="UP000623967">
    <property type="component" value="Unassembled WGS sequence"/>
</dbReference>
<evidence type="ECO:0000313" key="2">
    <source>
        <dbReference type="Proteomes" id="UP000623967"/>
    </source>
</evidence>
<evidence type="ECO:0000313" key="1">
    <source>
        <dbReference type="EMBL" id="MBL4950941.1"/>
    </source>
</evidence>
<dbReference type="RefSeq" id="WP_202651800.1">
    <property type="nucleotide sequence ID" value="NZ_JAESWB010000014.1"/>
</dbReference>
<name>A0ABS1TI05_9BACI</name>
<proteinExistence type="predicted"/>
<protein>
    <submittedName>
        <fullName evidence="1">Uncharacterized protein</fullName>
    </submittedName>
</protein>
<organism evidence="1 2">
    <name type="scientific">Neobacillus paridis</name>
    <dbReference type="NCBI Taxonomy" id="2803862"/>
    <lineage>
        <taxon>Bacteria</taxon>
        <taxon>Bacillati</taxon>
        <taxon>Bacillota</taxon>
        <taxon>Bacilli</taxon>
        <taxon>Bacillales</taxon>
        <taxon>Bacillaceae</taxon>
        <taxon>Neobacillus</taxon>
    </lineage>
</organism>
<dbReference type="EMBL" id="JAESWB010000014">
    <property type="protein sequence ID" value="MBL4950941.1"/>
    <property type="molecule type" value="Genomic_DNA"/>
</dbReference>
<gene>
    <name evidence="1" type="ORF">JK635_01625</name>
</gene>
<keyword evidence="2" id="KW-1185">Reference proteome</keyword>
<sequence length="81" mass="8813">MTVAIALTTSDLKESIRVCDISNTAIPVIGVVALVVLSKAVIPHFGTNQLLVSNWKKQLILVALHLSQFKILLIQDNSISF</sequence>
<accession>A0ABS1TI05</accession>
<comment type="caution">
    <text evidence="1">The sequence shown here is derived from an EMBL/GenBank/DDBJ whole genome shotgun (WGS) entry which is preliminary data.</text>
</comment>
<reference evidence="1 2" key="1">
    <citation type="submission" date="2021-01" db="EMBL/GenBank/DDBJ databases">
        <title>Genome public.</title>
        <authorList>
            <person name="Liu C."/>
            <person name="Sun Q."/>
        </authorList>
    </citation>
    <scope>NUCLEOTIDE SEQUENCE [LARGE SCALE GENOMIC DNA]</scope>
    <source>
        <strain evidence="1 2">YIM B02564</strain>
    </source>
</reference>